<dbReference type="PANTHER" id="PTHR21354:SF0">
    <property type="entry name" value="ZINC FINGER PROTEIN 511"/>
    <property type="match status" value="1"/>
</dbReference>
<gene>
    <name evidence="3" type="ORF">DBV05_g3670</name>
</gene>
<feature type="region of interest" description="Disordered" evidence="1">
    <location>
        <begin position="1"/>
        <end position="28"/>
    </location>
</feature>
<dbReference type="AlphaFoldDB" id="A0A5N5DI54"/>
<feature type="compositionally biased region" description="Basic residues" evidence="1">
    <location>
        <begin position="281"/>
        <end position="291"/>
    </location>
</feature>
<keyword evidence="4" id="KW-1185">Reference proteome</keyword>
<dbReference type="PROSITE" id="PS00028">
    <property type="entry name" value="ZINC_FINGER_C2H2_1"/>
    <property type="match status" value="1"/>
</dbReference>
<protein>
    <submittedName>
        <fullName evidence="3">Zinc finger protein</fullName>
    </submittedName>
</protein>
<feature type="compositionally biased region" description="Low complexity" evidence="1">
    <location>
        <begin position="313"/>
        <end position="324"/>
    </location>
</feature>
<feature type="region of interest" description="Disordered" evidence="1">
    <location>
        <begin position="255"/>
        <end position="324"/>
    </location>
</feature>
<organism evidence="3 4">
    <name type="scientific">Lasiodiplodia theobromae</name>
    <dbReference type="NCBI Taxonomy" id="45133"/>
    <lineage>
        <taxon>Eukaryota</taxon>
        <taxon>Fungi</taxon>
        <taxon>Dikarya</taxon>
        <taxon>Ascomycota</taxon>
        <taxon>Pezizomycotina</taxon>
        <taxon>Dothideomycetes</taxon>
        <taxon>Dothideomycetes incertae sedis</taxon>
        <taxon>Botryosphaeriales</taxon>
        <taxon>Botryosphaeriaceae</taxon>
        <taxon>Lasiodiplodia</taxon>
    </lineage>
</organism>
<feature type="compositionally biased region" description="Pro residues" evidence="1">
    <location>
        <begin position="13"/>
        <end position="22"/>
    </location>
</feature>
<evidence type="ECO:0000313" key="3">
    <source>
        <dbReference type="EMBL" id="KAB2577556.1"/>
    </source>
</evidence>
<name>A0A5N5DI54_9PEZI</name>
<evidence type="ECO:0000256" key="1">
    <source>
        <dbReference type="SAM" id="MobiDB-lite"/>
    </source>
</evidence>
<dbReference type="InterPro" id="IPR039258">
    <property type="entry name" value="ZNF511"/>
</dbReference>
<dbReference type="SMART" id="SM00355">
    <property type="entry name" value="ZnF_C2H2"/>
    <property type="match status" value="2"/>
</dbReference>
<dbReference type="Proteomes" id="UP000325902">
    <property type="component" value="Unassembled WGS sequence"/>
</dbReference>
<feature type="region of interest" description="Disordered" evidence="1">
    <location>
        <begin position="168"/>
        <end position="243"/>
    </location>
</feature>
<feature type="compositionally biased region" description="Basic and acidic residues" evidence="1">
    <location>
        <begin position="220"/>
        <end position="231"/>
    </location>
</feature>
<sequence>MAKRSRAESASPEPQPDAPPTDPTASEPALPHVVKYVHVDSADTSASAPVVMRCQLPGHRPLDFATYEEYDVHYRKTHLNRCSECKKNFPSDLILDLHFAEIHDPFNEARKARGEKIYACFAEGCDKKCSEPHKRRMHMVSKHHFPEDYDFAIIKDGIDGRSSMLRSSRNDIYTRNPKKKAAEKARAKTEKTKADEDNAPKTQTHIIFDEDGSTPQISKQEPEQKQDHPDAMEVVNPTSEAPSTAIASQDIEMGSLESEHPSGLAASKHATDLPPPTVKGPQKKGKKKQNKKKDDQDSNIKGTDSHATSKLNSSSQVVSQIQLQ</sequence>
<feature type="domain" description="C2H2-type" evidence="2">
    <location>
        <begin position="82"/>
        <end position="103"/>
    </location>
</feature>
<feature type="compositionally biased region" description="Polar residues" evidence="1">
    <location>
        <begin position="299"/>
        <end position="312"/>
    </location>
</feature>
<accession>A0A5N5DI54</accession>
<evidence type="ECO:0000259" key="2">
    <source>
        <dbReference type="PROSITE" id="PS00028"/>
    </source>
</evidence>
<feature type="compositionally biased region" description="Basic and acidic residues" evidence="1">
    <location>
        <begin position="180"/>
        <end position="199"/>
    </location>
</feature>
<dbReference type="OrthoDB" id="18440at2759"/>
<evidence type="ECO:0000313" key="4">
    <source>
        <dbReference type="Proteomes" id="UP000325902"/>
    </source>
</evidence>
<proteinExistence type="predicted"/>
<dbReference type="PANTHER" id="PTHR21354">
    <property type="entry name" value="ZINC FINGER PROTEIN 511"/>
    <property type="match status" value="1"/>
</dbReference>
<comment type="caution">
    <text evidence="3">The sequence shown here is derived from an EMBL/GenBank/DDBJ whole genome shotgun (WGS) entry which is preliminary data.</text>
</comment>
<reference evidence="3 4" key="1">
    <citation type="journal article" date="2019" name="Sci. Rep.">
        <title>A multi-omics analysis of the grapevine pathogen Lasiodiplodia theobromae reveals that temperature affects the expression of virulence- and pathogenicity-related genes.</title>
        <authorList>
            <person name="Felix C."/>
            <person name="Meneses R."/>
            <person name="Goncalves M.F.M."/>
            <person name="Tilleman L."/>
            <person name="Duarte A.S."/>
            <person name="Jorrin-Novo J.V."/>
            <person name="Van de Peer Y."/>
            <person name="Deforce D."/>
            <person name="Van Nieuwerburgh F."/>
            <person name="Esteves A.C."/>
            <person name="Alves A."/>
        </authorList>
    </citation>
    <scope>NUCLEOTIDE SEQUENCE [LARGE SCALE GENOMIC DNA]</scope>
    <source>
        <strain evidence="3 4">LA-SOL3</strain>
    </source>
</reference>
<dbReference type="EMBL" id="VCHE01000016">
    <property type="protein sequence ID" value="KAB2577556.1"/>
    <property type="molecule type" value="Genomic_DNA"/>
</dbReference>
<dbReference type="InterPro" id="IPR013087">
    <property type="entry name" value="Znf_C2H2_type"/>
</dbReference>